<dbReference type="InterPro" id="IPR015425">
    <property type="entry name" value="FH2_Formin"/>
</dbReference>
<dbReference type="GO" id="GO:0005737">
    <property type="term" value="C:cytoplasm"/>
    <property type="evidence" value="ECO:0007669"/>
    <property type="project" value="TreeGrafter"/>
</dbReference>
<feature type="compositionally biased region" description="Polar residues" evidence="6">
    <location>
        <begin position="884"/>
        <end position="895"/>
    </location>
</feature>
<feature type="chain" id="PRO_5027590595" evidence="7">
    <location>
        <begin position="21"/>
        <end position="1394"/>
    </location>
</feature>
<dbReference type="CTD" id="342184"/>
<evidence type="ECO:0000256" key="7">
    <source>
        <dbReference type="SAM" id="SignalP"/>
    </source>
</evidence>
<name>A0A6P8GK09_CLUHA</name>
<feature type="compositionally biased region" description="Polar residues" evidence="6">
    <location>
        <begin position="569"/>
        <end position="580"/>
    </location>
</feature>
<dbReference type="PANTHER" id="PTHR45920:SF7">
    <property type="entry name" value="FORMIN-G"/>
    <property type="match status" value="1"/>
</dbReference>
<evidence type="ECO:0000259" key="8">
    <source>
        <dbReference type="PROSITE" id="PS51444"/>
    </source>
</evidence>
<dbReference type="SMART" id="SM00498">
    <property type="entry name" value="FH2"/>
    <property type="match status" value="1"/>
</dbReference>
<dbReference type="OrthoDB" id="427644at2759"/>
<proteinExistence type="inferred from homology"/>
<feature type="domain" description="FH2" evidence="8">
    <location>
        <begin position="951"/>
        <end position="1364"/>
    </location>
</feature>
<dbReference type="PANTHER" id="PTHR45920">
    <property type="entry name" value="FORMIN HOMOLOGY 2 DOMAIN CONTAINING, ISOFORM I"/>
    <property type="match status" value="1"/>
</dbReference>
<feature type="compositionally biased region" description="Pro residues" evidence="6">
    <location>
        <begin position="874"/>
        <end position="883"/>
    </location>
</feature>
<keyword evidence="7" id="KW-0732">Signal</keyword>
<evidence type="ECO:0000256" key="5">
    <source>
        <dbReference type="SAM" id="Coils"/>
    </source>
</evidence>
<feature type="coiled-coil region" evidence="5">
    <location>
        <begin position="1347"/>
        <end position="1374"/>
    </location>
</feature>
<dbReference type="Proteomes" id="UP000515152">
    <property type="component" value="Chromosome 15"/>
</dbReference>
<feature type="region of interest" description="Disordered" evidence="6">
    <location>
        <begin position="838"/>
        <end position="958"/>
    </location>
</feature>
<dbReference type="PROSITE" id="PS51444">
    <property type="entry name" value="FH2"/>
    <property type="match status" value="1"/>
</dbReference>
<feature type="region of interest" description="Disordered" evidence="6">
    <location>
        <begin position="137"/>
        <end position="194"/>
    </location>
</feature>
<dbReference type="Gene3D" id="1.20.58.2220">
    <property type="entry name" value="Formin, FH2 domain"/>
    <property type="match status" value="1"/>
</dbReference>
<dbReference type="GO" id="GO:0051015">
    <property type="term" value="F:actin filament binding"/>
    <property type="evidence" value="ECO:0007669"/>
    <property type="project" value="TreeGrafter"/>
</dbReference>
<feature type="coiled-coil region" evidence="5">
    <location>
        <begin position="718"/>
        <end position="767"/>
    </location>
</feature>
<organism evidence="9 10">
    <name type="scientific">Clupea harengus</name>
    <name type="common">Atlantic herring</name>
    <dbReference type="NCBI Taxonomy" id="7950"/>
    <lineage>
        <taxon>Eukaryota</taxon>
        <taxon>Metazoa</taxon>
        <taxon>Chordata</taxon>
        <taxon>Craniata</taxon>
        <taxon>Vertebrata</taxon>
        <taxon>Euteleostomi</taxon>
        <taxon>Actinopterygii</taxon>
        <taxon>Neopterygii</taxon>
        <taxon>Teleostei</taxon>
        <taxon>Clupei</taxon>
        <taxon>Clupeiformes</taxon>
        <taxon>Clupeoidei</taxon>
        <taxon>Clupeidae</taxon>
        <taxon>Clupea</taxon>
    </lineage>
</organism>
<protein>
    <submittedName>
        <fullName evidence="10">Formin isoform X1</fullName>
    </submittedName>
</protein>
<feature type="compositionally biased region" description="Low complexity" evidence="6">
    <location>
        <begin position="859"/>
        <end position="868"/>
    </location>
</feature>
<reference evidence="10" key="1">
    <citation type="submission" date="2025-08" db="UniProtKB">
        <authorList>
            <consortium name="RefSeq"/>
        </authorList>
    </citation>
    <scope>IDENTIFICATION</scope>
</reference>
<dbReference type="GO" id="GO:0005634">
    <property type="term" value="C:nucleus"/>
    <property type="evidence" value="ECO:0007669"/>
    <property type="project" value="UniProtKB-SubCell"/>
</dbReference>
<keyword evidence="3 5" id="KW-0175">Coiled coil</keyword>
<comment type="subcellular location">
    <subcellularLocation>
        <location evidence="1">Nucleus</location>
    </subcellularLocation>
</comment>
<evidence type="ECO:0000256" key="1">
    <source>
        <dbReference type="ARBA" id="ARBA00004123"/>
    </source>
</evidence>
<dbReference type="Pfam" id="PF02181">
    <property type="entry name" value="FH2"/>
    <property type="match status" value="1"/>
</dbReference>
<gene>
    <name evidence="10" type="primary">fmn1</name>
</gene>
<feature type="region of interest" description="Disordered" evidence="6">
    <location>
        <begin position="565"/>
        <end position="588"/>
    </location>
</feature>
<dbReference type="InterPro" id="IPR001265">
    <property type="entry name" value="Formin_Cappuccino_subfam"/>
</dbReference>
<feature type="signal peptide" evidence="7">
    <location>
        <begin position="1"/>
        <end position="20"/>
    </location>
</feature>
<evidence type="ECO:0000256" key="6">
    <source>
        <dbReference type="SAM" id="MobiDB-lite"/>
    </source>
</evidence>
<dbReference type="RefSeq" id="XP_031437786.1">
    <property type="nucleotide sequence ID" value="XM_031581926.2"/>
</dbReference>
<evidence type="ECO:0000256" key="2">
    <source>
        <dbReference type="ARBA" id="ARBA00005271"/>
    </source>
</evidence>
<keyword evidence="9" id="KW-1185">Reference proteome</keyword>
<keyword evidence="4" id="KW-0539">Nucleus</keyword>
<dbReference type="GO" id="GO:0008017">
    <property type="term" value="F:microtubule binding"/>
    <property type="evidence" value="ECO:0007669"/>
    <property type="project" value="InterPro"/>
</dbReference>
<evidence type="ECO:0000256" key="3">
    <source>
        <dbReference type="ARBA" id="ARBA00023054"/>
    </source>
</evidence>
<dbReference type="GO" id="GO:0030866">
    <property type="term" value="P:cortical actin cytoskeleton organization"/>
    <property type="evidence" value="ECO:0007669"/>
    <property type="project" value="TreeGrafter"/>
</dbReference>
<dbReference type="InterPro" id="IPR042201">
    <property type="entry name" value="FH2_Formin_sf"/>
</dbReference>
<feature type="compositionally biased region" description="Low complexity" evidence="6">
    <location>
        <begin position="163"/>
        <end position="190"/>
    </location>
</feature>
<evidence type="ECO:0000313" key="10">
    <source>
        <dbReference type="RefSeq" id="XP_031437786.1"/>
    </source>
</evidence>
<feature type="region of interest" description="Disordered" evidence="6">
    <location>
        <begin position="386"/>
        <end position="418"/>
    </location>
</feature>
<dbReference type="KEGG" id="char:105899401"/>
<sequence length="1394" mass="154243">MSSSTLGWILSCSLSFVIKGARNLTAYNRPMAIMAGNHTVLHLYEPIRERTWVSQCPPMRRGQSPSQRDFSSHKGQRVICHNLKEVESARGSLNGPTKEGLLGHEISNEAGAVVEVPWLANLLALCADCQDQVAMGNHHGAKHSHSSEDWESQAGQQQTRGEGLSCGSCSGGSPQPTPSLSPTTTSPRTWSRGRRLRTLRAMNSLHAEETLQSLVKQRLDPAAELRTGGLRDATAGGKEHEYPEIPGMPSEMENDLNTAENLVPRLTDVQPALQNCSTEEESITVASKSHLPRKDSEYDNELYLCLLNKALDTTPSLEDQEMHPAPQAAEPVTQSREGITEEWTVSPPTQFRFDSAELQDAALRVAAKMEEVESIIQRVRQTSSDWTRKSSLHTSASSGLLSRARDEPQNTEVSEEGANIPVEELRALGEELNRSLRKALQLDGLLGNDDDDWEGMSGVRPLLEEGREAAWDLESNEEKFPDPAVGLFQHNQYPWSPAATLTSSSSLGKKSASLPSLTSIFTSSPVPASTPGSLSPLLSSCSSRLPSPMPQHYILLLQRETREEGEGQSRLSIPGVTNSAAGAERVDGHSLSRSALEFELSITSQRGPRWVMPAVPPMPTAEESLLNQEDDWHLDLDFSCCKSVAQASRLNHADFLRITPPEHDIISDAPFSPDLVFVPEGSPPAESEERTPRRLQAVWPPPKPKDEVGLKYTEAEHQAALLQLKRECKEEVENLQADFELQLFRVRGETAENVSSLEDALAELQKDKDKRGDFRDACVSTEDDLSPRTFRTVCVQTDRETFIKPTEDEEYRSSSQNGCHSVPKKLNLASLNLGLTGKNEQAPVQGPPPLLLPLQSDCSTTSSSPMSPGYTDLTPPPAPPPPGSVNSTSCCQVSQAPGGPPIPPPPPPPVPSCGPPPAPPPPPPQGAGPVPPPPPPGVGFALNSSLEKPPRKPALEPSCPMKPLYWTRIQIQGNNNDTLWSSLEEPHIVDPHEFEDLFAKASLQTKRKRLSEAYERRNKAKKIIKLLDSKRSQAVGIFISSLHLEMKDIKQAVLTMDNPVVDLETIEALYENRAQPGELELLKKHYDTSDEEQIKLLDKPEQFLYELSQIPDFSGRARCLIFQSVFTDSIAAIRRKMEIVSRVCKGLLERASVRRVIGLILALGNYMNGGSRIRGQADGFGLEILPKLKDVKSRDNCTCLVDYVVLYYLRNLDEHAGTDKSVFPLPEPHDIFLAAQVKFEDLSKDLRKLGKDLSVCEQDVQRVCASCSEEHLHPFKENMESFILNAQQEHSATELQLVCAQKSFHDLVVYFGVKPKSGEREVMPGQVFMLWFEFCGDFKTRWKRESKNISKERLREAQQRVKNITGEKKVETRKVHANSLKERLRQKEASLGAS</sequence>
<feature type="region of interest" description="Disordered" evidence="6">
    <location>
        <begin position="317"/>
        <end position="338"/>
    </location>
</feature>
<dbReference type="GO" id="GO:0005884">
    <property type="term" value="C:actin filament"/>
    <property type="evidence" value="ECO:0007669"/>
    <property type="project" value="InterPro"/>
</dbReference>
<comment type="similarity">
    <text evidence="2">Belongs to the formin homology family. Cappuccino subfamily.</text>
</comment>
<evidence type="ECO:0000256" key="4">
    <source>
        <dbReference type="ARBA" id="ARBA00023242"/>
    </source>
</evidence>
<evidence type="ECO:0000313" key="9">
    <source>
        <dbReference type="Proteomes" id="UP000515152"/>
    </source>
</evidence>
<dbReference type="GO" id="GO:0045010">
    <property type="term" value="P:actin nucleation"/>
    <property type="evidence" value="ECO:0007669"/>
    <property type="project" value="InterPro"/>
</dbReference>
<dbReference type="PRINTS" id="PR00828">
    <property type="entry name" value="FORMIN"/>
</dbReference>
<accession>A0A6P8GK09</accession>
<feature type="compositionally biased region" description="Pro residues" evidence="6">
    <location>
        <begin position="898"/>
        <end position="937"/>
    </location>
</feature>
<dbReference type="SUPFAM" id="SSF101447">
    <property type="entry name" value="Formin homology 2 domain (FH2 domain)"/>
    <property type="match status" value="1"/>
</dbReference>
<dbReference type="FunFam" id="1.20.58.2220:FF:000005">
    <property type="entry name" value="Formin 1"/>
    <property type="match status" value="1"/>
</dbReference>
<dbReference type="GeneID" id="105899401"/>